<dbReference type="GO" id="GO:0005524">
    <property type="term" value="F:ATP binding"/>
    <property type="evidence" value="ECO:0007669"/>
    <property type="project" value="InterPro"/>
</dbReference>
<dbReference type="GO" id="GO:0016887">
    <property type="term" value="F:ATP hydrolysis activity"/>
    <property type="evidence" value="ECO:0007669"/>
    <property type="project" value="InterPro"/>
</dbReference>
<evidence type="ECO:0000313" key="5">
    <source>
        <dbReference type="EMBL" id="KAH3679555.1"/>
    </source>
</evidence>
<dbReference type="Pfam" id="PF00004">
    <property type="entry name" value="AAA"/>
    <property type="match status" value="1"/>
</dbReference>
<reference evidence="5" key="2">
    <citation type="submission" date="2021-01" db="EMBL/GenBank/DDBJ databases">
        <authorList>
            <person name="Schikora-Tamarit M.A."/>
        </authorList>
    </citation>
    <scope>NUCLEOTIDE SEQUENCE</scope>
    <source>
        <strain evidence="5">CBS6341</strain>
    </source>
</reference>
<feature type="compositionally biased region" description="Low complexity" evidence="3">
    <location>
        <begin position="22"/>
        <end position="39"/>
    </location>
</feature>
<protein>
    <recommendedName>
        <fullName evidence="4">ATPase AAA-type core domain-containing protein</fullName>
    </recommendedName>
</protein>
<reference evidence="5" key="1">
    <citation type="journal article" date="2021" name="Open Biol.">
        <title>Shared evolutionary footprints suggest mitochondrial oxidative damage underlies multiple complex I losses in fungi.</title>
        <authorList>
            <person name="Schikora-Tamarit M.A."/>
            <person name="Marcet-Houben M."/>
            <person name="Nosek J."/>
            <person name="Gabaldon T."/>
        </authorList>
    </citation>
    <scope>NUCLEOTIDE SEQUENCE</scope>
    <source>
        <strain evidence="5">CBS6341</strain>
    </source>
</reference>
<evidence type="ECO:0000313" key="6">
    <source>
        <dbReference type="Proteomes" id="UP000769528"/>
    </source>
</evidence>
<feature type="domain" description="ATPase AAA-type core" evidence="4">
    <location>
        <begin position="525"/>
        <end position="636"/>
    </location>
</feature>
<dbReference type="GO" id="GO:0005634">
    <property type="term" value="C:nucleus"/>
    <property type="evidence" value="ECO:0007669"/>
    <property type="project" value="TreeGrafter"/>
</dbReference>
<feature type="region of interest" description="Disordered" evidence="3">
    <location>
        <begin position="15"/>
        <end position="39"/>
    </location>
</feature>
<accession>A0A9P8PXS7</accession>
<dbReference type="PANTHER" id="PTHR23389">
    <property type="entry name" value="CHROMOSOME TRANSMISSION FIDELITY FACTOR 18"/>
    <property type="match status" value="1"/>
</dbReference>
<dbReference type="Proteomes" id="UP000769528">
    <property type="component" value="Unassembled WGS sequence"/>
</dbReference>
<dbReference type="GO" id="GO:0006260">
    <property type="term" value="P:DNA replication"/>
    <property type="evidence" value="ECO:0007669"/>
    <property type="project" value="UniProtKB-KW"/>
</dbReference>
<dbReference type="AlphaFoldDB" id="A0A9P8PXS7"/>
<evidence type="ECO:0000256" key="2">
    <source>
        <dbReference type="SAM" id="Coils"/>
    </source>
</evidence>
<dbReference type="PANTHER" id="PTHR23389:SF6">
    <property type="entry name" value="REPLICATION FACTOR C SUBUNIT 1"/>
    <property type="match status" value="1"/>
</dbReference>
<evidence type="ECO:0000256" key="1">
    <source>
        <dbReference type="ARBA" id="ARBA00022705"/>
    </source>
</evidence>
<comment type="caution">
    <text evidence="5">The sequence shown here is derived from an EMBL/GenBank/DDBJ whole genome shotgun (WGS) entry which is preliminary data.</text>
</comment>
<dbReference type="OrthoDB" id="10064318at2759"/>
<proteinExistence type="predicted"/>
<keyword evidence="2" id="KW-0175">Coiled coil</keyword>
<organism evidence="5 6">
    <name type="scientific">Wickerhamomyces mucosus</name>
    <dbReference type="NCBI Taxonomy" id="1378264"/>
    <lineage>
        <taxon>Eukaryota</taxon>
        <taxon>Fungi</taxon>
        <taxon>Dikarya</taxon>
        <taxon>Ascomycota</taxon>
        <taxon>Saccharomycotina</taxon>
        <taxon>Saccharomycetes</taxon>
        <taxon>Phaffomycetales</taxon>
        <taxon>Wickerhamomycetaceae</taxon>
        <taxon>Wickerhamomyces</taxon>
    </lineage>
</organism>
<feature type="coiled-coil region" evidence="2">
    <location>
        <begin position="231"/>
        <end position="258"/>
    </location>
</feature>
<dbReference type="GO" id="GO:0003677">
    <property type="term" value="F:DNA binding"/>
    <property type="evidence" value="ECO:0007669"/>
    <property type="project" value="TreeGrafter"/>
</dbReference>
<keyword evidence="6" id="KW-1185">Reference proteome</keyword>
<sequence>MSIDILKDTTLDIDLTDDEGYGSEPAGSSGCSSSHSTVSIDYQMKSQQPKTLTQRSILDFDKKHKLGNEGKERNSKESVSVSDIFKRFKSTKKKEEEIPTKETHILMEHSNEDVLIIDDFEKENDSEIKDQIEQNFGDEIEDSVIVIPSDDFEHISTAKKPTTTAKDILTGKPQSSRSKVGQYKEIIDLGEHTDDDSVSISQKKKEKKVKKSKKVYRDSVPQESLFVNLKYKTRQQKLKELEEKIKKSMNSAKSATELFRSLNKPPSLKVTLNISPEKLKSLPQSSTATELGSNELRQRENEDIATNFFCKGNNHIEGARSYLDLLLYKPTALKHPISKLKEIEVPSLQKDQVHIRPEGELDEIKYRTLSLPPKPARSHSDKELEIFRYSIKSRLAIRKYKYRPLNVTFENIKYFIENRYTDSLKDLGLLPIYDSISEVTLNSNNELLTDFSKPVSSKEILLDQDVVHDIKEWLVKAFETLKKNVKRPCLKKTKKQDEEFNDFIVDQNLTEDDFQLEDEGFFPLLILQGPEGVGKTTAVYTLVKELEGYVYEINSSQARGRKDILTNLKELSTTQLVQSATTQREFKKGVILFEDVDVLFEDDKGFWSVIENILGISRRPIILTCKELNKIPKTILELSVNSTFKLKKQPQVDLKKYLYLISLKYGYDVEDNVLSKLVHENNNDLRKCLLQLQKLFSFQNTKGLIAVSLSQKVIDNTAVHSIEDLQQYDKAMDCYSTADIIVNNTKSLINQNDPYIPEFQTNDPILTDQSLKDPLPFEFDISNEIFTFLPKFLSKGAVESVATIKFRDRNFMKSKLKVAKRFTRNSLISCLSYGYNDDSEYLNFWDKELNSNYTMDISPIIRELARMELGTIKYNQLVTLKSNQEEKMEESDQLLKRKFEADPLSILRIPYSNWK</sequence>
<dbReference type="SUPFAM" id="SSF52540">
    <property type="entry name" value="P-loop containing nucleoside triphosphate hydrolases"/>
    <property type="match status" value="1"/>
</dbReference>
<evidence type="ECO:0000256" key="3">
    <source>
        <dbReference type="SAM" id="MobiDB-lite"/>
    </source>
</evidence>
<name>A0A9P8PXS7_9ASCO</name>
<gene>
    <name evidence="5" type="ORF">WICMUC_000888</name>
</gene>
<evidence type="ECO:0000259" key="4">
    <source>
        <dbReference type="Pfam" id="PF00004"/>
    </source>
</evidence>
<keyword evidence="1" id="KW-0235">DNA replication</keyword>
<dbReference type="InterPro" id="IPR003959">
    <property type="entry name" value="ATPase_AAA_core"/>
</dbReference>
<dbReference type="Gene3D" id="3.40.50.300">
    <property type="entry name" value="P-loop containing nucleotide triphosphate hydrolases"/>
    <property type="match status" value="1"/>
</dbReference>
<dbReference type="InterPro" id="IPR027417">
    <property type="entry name" value="P-loop_NTPase"/>
</dbReference>
<dbReference type="EMBL" id="JAEUBF010000268">
    <property type="protein sequence ID" value="KAH3679555.1"/>
    <property type="molecule type" value="Genomic_DNA"/>
</dbReference>